<gene>
    <name evidence="1" type="ORF">EC501_01440</name>
</gene>
<proteinExistence type="predicted"/>
<dbReference type="InterPro" id="IPR023393">
    <property type="entry name" value="START-like_dom_sf"/>
</dbReference>
<dbReference type="RefSeq" id="WP_122970514.1">
    <property type="nucleotide sequence ID" value="NZ_RHLQ01000002.1"/>
</dbReference>
<reference evidence="1 2" key="1">
    <citation type="journal article" date="2014" name="Int. J. Syst. Evol. Microbiol.">
        <title>Lysinibacillus halotolerans sp. nov., isolated from saline-alkaline soil.</title>
        <authorList>
            <person name="Kong D."/>
            <person name="Wang Y."/>
            <person name="Zhao B."/>
            <person name="Li Y."/>
            <person name="Song J."/>
            <person name="Zhai Y."/>
            <person name="Zhang C."/>
            <person name="Wang H."/>
            <person name="Chen X."/>
            <person name="Zhao B."/>
            <person name="Ruan Z."/>
        </authorList>
    </citation>
    <scope>NUCLEOTIDE SEQUENCE [LARGE SCALE GENOMIC DNA]</scope>
    <source>
        <strain evidence="1 2">MCCC 1A12703</strain>
    </source>
</reference>
<dbReference type="CDD" id="cd07812">
    <property type="entry name" value="SRPBCC"/>
    <property type="match status" value="1"/>
</dbReference>
<protein>
    <submittedName>
        <fullName evidence="1">SRPBCC family protein</fullName>
    </submittedName>
</protein>
<organism evidence="1 2">
    <name type="scientific">Lysinibacillus halotolerans</name>
    <dbReference type="NCBI Taxonomy" id="1368476"/>
    <lineage>
        <taxon>Bacteria</taxon>
        <taxon>Bacillati</taxon>
        <taxon>Bacillota</taxon>
        <taxon>Bacilli</taxon>
        <taxon>Bacillales</taxon>
        <taxon>Bacillaceae</taxon>
        <taxon>Lysinibacillus</taxon>
    </lineage>
</organism>
<dbReference type="EMBL" id="RHLQ01000002">
    <property type="protein sequence ID" value="RND01300.1"/>
    <property type="molecule type" value="Genomic_DNA"/>
</dbReference>
<dbReference type="OrthoDB" id="2360771at2"/>
<accession>A0A3M8HFS7</accession>
<name>A0A3M8HFS7_9BACI</name>
<evidence type="ECO:0000313" key="2">
    <source>
        <dbReference type="Proteomes" id="UP000279909"/>
    </source>
</evidence>
<comment type="caution">
    <text evidence="1">The sequence shown here is derived from an EMBL/GenBank/DDBJ whole genome shotgun (WGS) entry which is preliminary data.</text>
</comment>
<dbReference type="Proteomes" id="UP000279909">
    <property type="component" value="Unassembled WGS sequence"/>
</dbReference>
<dbReference type="Gene3D" id="3.30.530.20">
    <property type="match status" value="1"/>
</dbReference>
<evidence type="ECO:0000313" key="1">
    <source>
        <dbReference type="EMBL" id="RND01300.1"/>
    </source>
</evidence>
<sequence length="152" mass="18055">MKSWSKEIVIHASIEKIWKLFDGNVEEMQKIMPQVVSHEPLKLTSNKVGSVYLQKYREGKRIQEYEVKTLEYENECDYKKLTIGFNLAQWFNISAQYELEKIDDQKTLFKYKTTNQPLKWFLKPLVKFASDKPVIQFMGRVKKVAEADLKDR</sequence>
<dbReference type="AlphaFoldDB" id="A0A3M8HFS7"/>
<dbReference type="SUPFAM" id="SSF55961">
    <property type="entry name" value="Bet v1-like"/>
    <property type="match status" value="1"/>
</dbReference>
<keyword evidence="2" id="KW-1185">Reference proteome</keyword>